<keyword evidence="2" id="KW-1185">Reference proteome</keyword>
<sequence>MTATTWGIPLQRDCYHGRRPAVIDKESNRWIHNGGVLTAIAGSLQQKCDRCNGRRE</sequence>
<proteinExistence type="predicted"/>
<comment type="caution">
    <text evidence="1">The sequence shown here is derived from an EMBL/GenBank/DDBJ whole genome shotgun (WGS) entry which is preliminary data.</text>
</comment>
<gene>
    <name evidence="1" type="ORF">HAX54_047454</name>
</gene>
<name>A0ABS8WM06_DATST</name>
<dbReference type="EMBL" id="JACEIK010007668">
    <property type="protein sequence ID" value="MCE3050537.1"/>
    <property type="molecule type" value="Genomic_DNA"/>
</dbReference>
<protein>
    <submittedName>
        <fullName evidence="1">Uncharacterized protein</fullName>
    </submittedName>
</protein>
<accession>A0ABS8WM06</accession>
<feature type="non-terminal residue" evidence="1">
    <location>
        <position position="56"/>
    </location>
</feature>
<evidence type="ECO:0000313" key="1">
    <source>
        <dbReference type="EMBL" id="MCE3050537.1"/>
    </source>
</evidence>
<evidence type="ECO:0000313" key="2">
    <source>
        <dbReference type="Proteomes" id="UP000823775"/>
    </source>
</evidence>
<dbReference type="Proteomes" id="UP000823775">
    <property type="component" value="Unassembled WGS sequence"/>
</dbReference>
<organism evidence="1 2">
    <name type="scientific">Datura stramonium</name>
    <name type="common">Jimsonweed</name>
    <name type="synonym">Common thornapple</name>
    <dbReference type="NCBI Taxonomy" id="4076"/>
    <lineage>
        <taxon>Eukaryota</taxon>
        <taxon>Viridiplantae</taxon>
        <taxon>Streptophyta</taxon>
        <taxon>Embryophyta</taxon>
        <taxon>Tracheophyta</taxon>
        <taxon>Spermatophyta</taxon>
        <taxon>Magnoliopsida</taxon>
        <taxon>eudicotyledons</taxon>
        <taxon>Gunneridae</taxon>
        <taxon>Pentapetalae</taxon>
        <taxon>asterids</taxon>
        <taxon>lamiids</taxon>
        <taxon>Solanales</taxon>
        <taxon>Solanaceae</taxon>
        <taxon>Solanoideae</taxon>
        <taxon>Datureae</taxon>
        <taxon>Datura</taxon>
    </lineage>
</organism>
<reference evidence="1 2" key="1">
    <citation type="journal article" date="2021" name="BMC Genomics">
        <title>Datura genome reveals duplications of psychoactive alkaloid biosynthetic genes and high mutation rate following tissue culture.</title>
        <authorList>
            <person name="Rajewski A."/>
            <person name="Carter-House D."/>
            <person name="Stajich J."/>
            <person name="Litt A."/>
        </authorList>
    </citation>
    <scope>NUCLEOTIDE SEQUENCE [LARGE SCALE GENOMIC DNA]</scope>
    <source>
        <strain evidence="1">AR-01</strain>
    </source>
</reference>